<keyword evidence="3" id="KW-1185">Reference proteome</keyword>
<reference evidence="2" key="1">
    <citation type="submission" date="2022-01" db="EMBL/GenBank/DDBJ databases">
        <authorList>
            <person name="King R."/>
        </authorList>
    </citation>
    <scope>NUCLEOTIDE SEQUENCE</scope>
</reference>
<gene>
    <name evidence="2" type="ORF">PSYICH_LOCUS10486</name>
</gene>
<organism evidence="2 3">
    <name type="scientific">Psylliodes chrysocephalus</name>
    <dbReference type="NCBI Taxonomy" id="3402493"/>
    <lineage>
        <taxon>Eukaryota</taxon>
        <taxon>Metazoa</taxon>
        <taxon>Ecdysozoa</taxon>
        <taxon>Arthropoda</taxon>
        <taxon>Hexapoda</taxon>
        <taxon>Insecta</taxon>
        <taxon>Pterygota</taxon>
        <taxon>Neoptera</taxon>
        <taxon>Endopterygota</taxon>
        <taxon>Coleoptera</taxon>
        <taxon>Polyphaga</taxon>
        <taxon>Cucujiformia</taxon>
        <taxon>Chrysomeloidea</taxon>
        <taxon>Chrysomelidae</taxon>
        <taxon>Galerucinae</taxon>
        <taxon>Alticini</taxon>
        <taxon>Psylliodes</taxon>
    </lineage>
</organism>
<feature type="region of interest" description="Disordered" evidence="1">
    <location>
        <begin position="1"/>
        <end position="148"/>
    </location>
</feature>
<protein>
    <submittedName>
        <fullName evidence="2">Uncharacterized protein</fullName>
    </submittedName>
</protein>
<feature type="compositionally biased region" description="Basic and acidic residues" evidence="1">
    <location>
        <begin position="110"/>
        <end position="148"/>
    </location>
</feature>
<sequence>MKVVQYSPIADSPIVDRQGTQVREERVRKAIGSKNHQVDKVVDPIKKRESESGGIGMPKKEKEGEEEGENTADRQQKSMITTKKTLKIKRRQQTDSRKRGKQQKTVKNRKYLEIHSRQTAEVDYNHKENDENNKHLKEGSRQTAEVDEKSCIHTDVNSFAIPSTSKEMTLINIISNMIICSPDFKSSISQIDKLIPSPFKRALIWPEPKPIKKKRQVKEKNLSVITSRQWQIYYKNKERKKERGR</sequence>
<feature type="compositionally biased region" description="Basic and acidic residues" evidence="1">
    <location>
        <begin position="36"/>
        <end position="51"/>
    </location>
</feature>
<name>A0A9P0D553_9CUCU</name>
<dbReference type="EMBL" id="OV651816">
    <property type="protein sequence ID" value="CAH1110051.1"/>
    <property type="molecule type" value="Genomic_DNA"/>
</dbReference>
<evidence type="ECO:0000313" key="3">
    <source>
        <dbReference type="Proteomes" id="UP001153636"/>
    </source>
</evidence>
<accession>A0A9P0D553</accession>
<evidence type="ECO:0000313" key="2">
    <source>
        <dbReference type="EMBL" id="CAH1110051.1"/>
    </source>
</evidence>
<dbReference type="AlphaFoldDB" id="A0A9P0D553"/>
<dbReference type="Proteomes" id="UP001153636">
    <property type="component" value="Chromosome 4"/>
</dbReference>
<dbReference type="OrthoDB" id="71166at2759"/>
<feature type="compositionally biased region" description="Basic residues" evidence="1">
    <location>
        <begin position="98"/>
        <end position="109"/>
    </location>
</feature>
<proteinExistence type="predicted"/>
<evidence type="ECO:0000256" key="1">
    <source>
        <dbReference type="SAM" id="MobiDB-lite"/>
    </source>
</evidence>